<dbReference type="Gene3D" id="3.40.50.10190">
    <property type="entry name" value="BRCT domain"/>
    <property type="match status" value="1"/>
</dbReference>
<organism evidence="2 3">
    <name type="scientific">Caenorhabditis briggsae</name>
    <dbReference type="NCBI Taxonomy" id="6238"/>
    <lineage>
        <taxon>Eukaryota</taxon>
        <taxon>Metazoa</taxon>
        <taxon>Ecdysozoa</taxon>
        <taxon>Nematoda</taxon>
        <taxon>Chromadorea</taxon>
        <taxon>Rhabditida</taxon>
        <taxon>Rhabditina</taxon>
        <taxon>Rhabditomorpha</taxon>
        <taxon>Rhabditoidea</taxon>
        <taxon>Rhabditidae</taxon>
        <taxon>Peloderinae</taxon>
        <taxon>Caenorhabditis</taxon>
    </lineage>
</organism>
<dbReference type="EMBL" id="CP090893">
    <property type="protein sequence ID" value="ULU03393.1"/>
    <property type="molecule type" value="Genomic_DNA"/>
</dbReference>
<dbReference type="InterPro" id="IPR053345">
    <property type="entry name" value="Ankyrin_repeat-containing"/>
</dbReference>
<name>A0AAE9DGC1_CAEBR</name>
<dbReference type="PANTHER" id="PTHR22956">
    <property type="entry name" value="ANKYRIN REPEAT-CONTAINING PROTEIN F37A4.4-RELATED-RELATED"/>
    <property type="match status" value="1"/>
</dbReference>
<evidence type="ECO:0000313" key="3">
    <source>
        <dbReference type="Proteomes" id="UP000827892"/>
    </source>
</evidence>
<reference evidence="2 3" key="1">
    <citation type="submission" date="2022-05" db="EMBL/GenBank/DDBJ databases">
        <title>Chromosome-level reference genomes for two strains of Caenorhabditis briggsae: an improved platform for comparative genomics.</title>
        <authorList>
            <person name="Stevens L."/>
            <person name="Andersen E.C."/>
        </authorList>
    </citation>
    <scope>NUCLEOTIDE SEQUENCE [LARGE SCALE GENOMIC DNA]</scope>
    <source>
        <strain evidence="2">QX1410_ONT</strain>
        <tissue evidence="2">Whole-organism</tissue>
    </source>
</reference>
<dbReference type="AlphaFoldDB" id="A0AAE9DGC1"/>
<gene>
    <name evidence="2" type="ORF">L3Y34_002746</name>
</gene>
<dbReference type="InterPro" id="IPR001357">
    <property type="entry name" value="BRCT_dom"/>
</dbReference>
<accession>A0AAE9DGC1</accession>
<proteinExistence type="predicted"/>
<dbReference type="InterPro" id="IPR036420">
    <property type="entry name" value="BRCT_dom_sf"/>
</dbReference>
<protein>
    <recommendedName>
        <fullName evidence="1">BRCT domain-containing protein</fullName>
    </recommendedName>
</protein>
<dbReference type="Proteomes" id="UP000827892">
    <property type="component" value="Chromosome III"/>
</dbReference>
<evidence type="ECO:0000259" key="1">
    <source>
        <dbReference type="PROSITE" id="PS50172"/>
    </source>
</evidence>
<dbReference type="Pfam" id="PF00533">
    <property type="entry name" value="BRCT"/>
    <property type="match status" value="1"/>
</dbReference>
<dbReference type="PROSITE" id="PS50172">
    <property type="entry name" value="BRCT"/>
    <property type="match status" value="1"/>
</dbReference>
<feature type="domain" description="BRCT" evidence="1">
    <location>
        <begin position="24"/>
        <end position="95"/>
    </location>
</feature>
<dbReference type="SUPFAM" id="SSF52113">
    <property type="entry name" value="BRCT domain"/>
    <property type="match status" value="1"/>
</dbReference>
<sequence length="149" mass="17292">MDQTNMKNSIQDAVREVNRTNLLLVLKNGAYVNVNNEPMATTTHFVVKTDKDGVWETDRLENLIWIFNGVIIVKEHWMADCLNDERLIEKDSNYLVEKVKFKGTIYQGVLAWSEAMTKGKMPYLIGVFCQYFSEKFTIPIDSFFSRVLL</sequence>
<evidence type="ECO:0000313" key="2">
    <source>
        <dbReference type="EMBL" id="ULU03393.1"/>
    </source>
</evidence>